<feature type="compositionally biased region" description="Basic residues" evidence="1">
    <location>
        <begin position="17"/>
        <end position="29"/>
    </location>
</feature>
<protein>
    <submittedName>
        <fullName evidence="2">Uncharacterized protein</fullName>
    </submittedName>
</protein>
<gene>
    <name evidence="2" type="ORF">KY290_032013</name>
</gene>
<proteinExistence type="predicted"/>
<evidence type="ECO:0000313" key="3">
    <source>
        <dbReference type="Proteomes" id="UP000826656"/>
    </source>
</evidence>
<organism evidence="2 3">
    <name type="scientific">Solanum tuberosum</name>
    <name type="common">Potato</name>
    <dbReference type="NCBI Taxonomy" id="4113"/>
    <lineage>
        <taxon>Eukaryota</taxon>
        <taxon>Viridiplantae</taxon>
        <taxon>Streptophyta</taxon>
        <taxon>Embryophyta</taxon>
        <taxon>Tracheophyta</taxon>
        <taxon>Spermatophyta</taxon>
        <taxon>Magnoliopsida</taxon>
        <taxon>eudicotyledons</taxon>
        <taxon>Gunneridae</taxon>
        <taxon>Pentapetalae</taxon>
        <taxon>asterids</taxon>
        <taxon>lamiids</taxon>
        <taxon>Solanales</taxon>
        <taxon>Solanaceae</taxon>
        <taxon>Solanoideae</taxon>
        <taxon>Solaneae</taxon>
        <taxon>Solanum</taxon>
    </lineage>
</organism>
<dbReference type="Proteomes" id="UP000826656">
    <property type="component" value="Unassembled WGS sequence"/>
</dbReference>
<accession>A0ABQ7UEC8</accession>
<feature type="region of interest" description="Disordered" evidence="1">
    <location>
        <begin position="1"/>
        <end position="55"/>
    </location>
</feature>
<sequence>MGPSRDSCFRLTDKSRRQARAPAHRRRSQRALTPAKPQKLHKITDLSSSREVTMSSTFGEVGPRLISDLIGEFELRKPQ</sequence>
<evidence type="ECO:0000256" key="1">
    <source>
        <dbReference type="SAM" id="MobiDB-lite"/>
    </source>
</evidence>
<keyword evidence="3" id="KW-1185">Reference proteome</keyword>
<name>A0ABQ7UEC8_SOLTU</name>
<reference evidence="2 3" key="1">
    <citation type="journal article" date="2021" name="bioRxiv">
        <title>Chromosome-scale and haplotype-resolved genome assembly of a tetraploid potato cultivar.</title>
        <authorList>
            <person name="Sun H."/>
            <person name="Jiao W.-B."/>
            <person name="Krause K."/>
            <person name="Campoy J.A."/>
            <person name="Goel M."/>
            <person name="Folz-Donahue K."/>
            <person name="Kukat C."/>
            <person name="Huettel B."/>
            <person name="Schneeberger K."/>
        </authorList>
    </citation>
    <scope>NUCLEOTIDE SEQUENCE [LARGE SCALE GENOMIC DNA]</scope>
    <source>
        <strain evidence="2">SolTubOtavaFocal</strain>
        <tissue evidence="2">Leaves</tissue>
    </source>
</reference>
<comment type="caution">
    <text evidence="2">The sequence shown here is derived from an EMBL/GenBank/DDBJ whole genome shotgun (WGS) entry which is preliminary data.</text>
</comment>
<evidence type="ECO:0000313" key="2">
    <source>
        <dbReference type="EMBL" id="KAH0744020.1"/>
    </source>
</evidence>
<feature type="compositionally biased region" description="Basic and acidic residues" evidence="1">
    <location>
        <begin position="7"/>
        <end position="16"/>
    </location>
</feature>
<dbReference type="EMBL" id="JAIVGD010000023">
    <property type="protein sequence ID" value="KAH0744020.1"/>
    <property type="molecule type" value="Genomic_DNA"/>
</dbReference>
<feature type="compositionally biased region" description="Polar residues" evidence="1">
    <location>
        <begin position="45"/>
        <end position="55"/>
    </location>
</feature>